<dbReference type="Pfam" id="PF13545">
    <property type="entry name" value="HTH_Crp_2"/>
    <property type="match status" value="1"/>
</dbReference>
<keyword evidence="3" id="KW-0010">Activator</keyword>
<name>H3SJX2_9BACL</name>
<dbReference type="GO" id="GO:0003700">
    <property type="term" value="F:DNA-binding transcription factor activity"/>
    <property type="evidence" value="ECO:0007669"/>
    <property type="project" value="TreeGrafter"/>
</dbReference>
<evidence type="ECO:0000313" key="8">
    <source>
        <dbReference type="Proteomes" id="UP000003900"/>
    </source>
</evidence>
<evidence type="ECO:0000256" key="2">
    <source>
        <dbReference type="ARBA" id="ARBA00023125"/>
    </source>
</evidence>
<accession>H3SJX2</accession>
<evidence type="ECO:0000259" key="5">
    <source>
        <dbReference type="PROSITE" id="PS50042"/>
    </source>
</evidence>
<evidence type="ECO:0000256" key="1">
    <source>
        <dbReference type="ARBA" id="ARBA00023015"/>
    </source>
</evidence>
<dbReference type="InterPro" id="IPR000595">
    <property type="entry name" value="cNMP-bd_dom"/>
</dbReference>
<dbReference type="Pfam" id="PF00027">
    <property type="entry name" value="cNMP_binding"/>
    <property type="match status" value="1"/>
</dbReference>
<dbReference type="InterPro" id="IPR014710">
    <property type="entry name" value="RmlC-like_jellyroll"/>
</dbReference>
<dbReference type="InterPro" id="IPR036390">
    <property type="entry name" value="WH_DNA-bd_sf"/>
</dbReference>
<dbReference type="SUPFAM" id="SSF46785">
    <property type="entry name" value="Winged helix' DNA-binding domain"/>
    <property type="match status" value="1"/>
</dbReference>
<organism evidence="7 8">
    <name type="scientific">Paenibacillus dendritiformis C454</name>
    <dbReference type="NCBI Taxonomy" id="1131935"/>
    <lineage>
        <taxon>Bacteria</taxon>
        <taxon>Bacillati</taxon>
        <taxon>Bacillota</taxon>
        <taxon>Bacilli</taxon>
        <taxon>Bacillales</taxon>
        <taxon>Paenibacillaceae</taxon>
        <taxon>Paenibacillus</taxon>
    </lineage>
</organism>
<dbReference type="Gene3D" id="2.60.120.10">
    <property type="entry name" value="Jelly Rolls"/>
    <property type="match status" value="1"/>
</dbReference>
<dbReference type="PROSITE" id="PS50042">
    <property type="entry name" value="CNMP_BINDING_3"/>
    <property type="match status" value="1"/>
</dbReference>
<dbReference type="PROSITE" id="PS51063">
    <property type="entry name" value="HTH_CRP_2"/>
    <property type="match status" value="1"/>
</dbReference>
<dbReference type="EMBL" id="AHKH01000062">
    <property type="protein sequence ID" value="EHQ60641.1"/>
    <property type="molecule type" value="Genomic_DNA"/>
</dbReference>
<dbReference type="Gene3D" id="1.10.10.10">
    <property type="entry name" value="Winged helix-like DNA-binding domain superfamily/Winged helix DNA-binding domain"/>
    <property type="match status" value="1"/>
</dbReference>
<comment type="caution">
    <text evidence="7">The sequence shown here is derived from an EMBL/GenBank/DDBJ whole genome shotgun (WGS) entry which is preliminary data.</text>
</comment>
<keyword evidence="8" id="KW-1185">Reference proteome</keyword>
<dbReference type="SMART" id="SM00419">
    <property type="entry name" value="HTH_CRP"/>
    <property type="match status" value="1"/>
</dbReference>
<evidence type="ECO:0000256" key="4">
    <source>
        <dbReference type="ARBA" id="ARBA00023163"/>
    </source>
</evidence>
<dbReference type="AlphaFoldDB" id="H3SJX2"/>
<dbReference type="InterPro" id="IPR018490">
    <property type="entry name" value="cNMP-bd_dom_sf"/>
</dbReference>
<dbReference type="PANTHER" id="PTHR24567:SF74">
    <property type="entry name" value="HTH-TYPE TRANSCRIPTIONAL REGULATOR ARCR"/>
    <property type="match status" value="1"/>
</dbReference>
<keyword evidence="1" id="KW-0805">Transcription regulation</keyword>
<proteinExistence type="predicted"/>
<feature type="domain" description="HTH crp-type" evidence="6">
    <location>
        <begin position="163"/>
        <end position="254"/>
    </location>
</feature>
<dbReference type="InterPro" id="IPR036388">
    <property type="entry name" value="WH-like_DNA-bd_sf"/>
</dbReference>
<reference evidence="7 8" key="1">
    <citation type="journal article" date="2012" name="J. Bacteriol.">
        <title>Genome Sequence of the Pattern-Forming Social Bacterium Paenibacillus dendritiformis C454 Chiral Morphotype.</title>
        <authorList>
            <person name="Sirota-Madi A."/>
            <person name="Olender T."/>
            <person name="Helman Y."/>
            <person name="Brainis I."/>
            <person name="Finkelshtein A."/>
            <person name="Roth D."/>
            <person name="Hagai E."/>
            <person name="Leshkowitz D."/>
            <person name="Brodsky L."/>
            <person name="Galatenko V."/>
            <person name="Nikolaev V."/>
            <person name="Gutnick D.L."/>
            <person name="Lancet D."/>
            <person name="Ben-Jacob E."/>
        </authorList>
    </citation>
    <scope>NUCLEOTIDE SEQUENCE [LARGE SCALE GENOMIC DNA]</scope>
    <source>
        <strain evidence="7 8">C454</strain>
    </source>
</reference>
<keyword evidence="2" id="KW-0238">DNA-binding</keyword>
<sequence>MPDVVQPTAVENIGGSLLDKAKYLSRINLFDGLDSEELKRIESVTPVHIVKKGTLIMTPHEERRALYLVKSGVVRLYHITVEGKELTIDLLGTGNLFGEIASFAAGDPHTYAVTIEDAVICSIDHVQFRQVMTERPELALRFIEIISARLKEVEELLERMAYGSVRQRLLFLLHKLSEKFKRDIPVREEGADPSWVQLEVELTHQELASMTGSIRETVTAMMNELAAEGIVRKEGPRKRLWIHADRLKAALAAG</sequence>
<protein>
    <submittedName>
        <fullName evidence="7">Transcriptional regulator</fullName>
    </submittedName>
</protein>
<dbReference type="PATRIC" id="fig|1131935.3.peg.3999"/>
<keyword evidence="4" id="KW-0804">Transcription</keyword>
<feature type="domain" description="Cyclic nucleotide-binding" evidence="5">
    <location>
        <begin position="29"/>
        <end position="149"/>
    </location>
</feature>
<dbReference type="SUPFAM" id="SSF51206">
    <property type="entry name" value="cAMP-binding domain-like"/>
    <property type="match status" value="1"/>
</dbReference>
<dbReference type="SMART" id="SM00100">
    <property type="entry name" value="cNMP"/>
    <property type="match status" value="1"/>
</dbReference>
<evidence type="ECO:0000256" key="3">
    <source>
        <dbReference type="ARBA" id="ARBA00023159"/>
    </source>
</evidence>
<dbReference type="InterPro" id="IPR012318">
    <property type="entry name" value="HTH_CRP"/>
</dbReference>
<dbReference type="GO" id="GO:0005829">
    <property type="term" value="C:cytosol"/>
    <property type="evidence" value="ECO:0007669"/>
    <property type="project" value="TreeGrafter"/>
</dbReference>
<dbReference type="Proteomes" id="UP000003900">
    <property type="component" value="Unassembled WGS sequence"/>
</dbReference>
<dbReference type="PANTHER" id="PTHR24567">
    <property type="entry name" value="CRP FAMILY TRANSCRIPTIONAL REGULATORY PROTEIN"/>
    <property type="match status" value="1"/>
</dbReference>
<evidence type="ECO:0000259" key="6">
    <source>
        <dbReference type="PROSITE" id="PS51063"/>
    </source>
</evidence>
<dbReference type="InterPro" id="IPR050397">
    <property type="entry name" value="Env_Response_Regulators"/>
</dbReference>
<dbReference type="CDD" id="cd00038">
    <property type="entry name" value="CAP_ED"/>
    <property type="match status" value="1"/>
</dbReference>
<dbReference type="GO" id="GO:0003677">
    <property type="term" value="F:DNA binding"/>
    <property type="evidence" value="ECO:0007669"/>
    <property type="project" value="UniProtKB-KW"/>
</dbReference>
<gene>
    <name evidence="7" type="ORF">PDENDC454_19248</name>
</gene>
<evidence type="ECO:0000313" key="7">
    <source>
        <dbReference type="EMBL" id="EHQ60641.1"/>
    </source>
</evidence>
<dbReference type="STRING" id="1131935.PDENDC454_19248"/>